<dbReference type="InterPro" id="IPR029001">
    <property type="entry name" value="ITPase-like_fam"/>
</dbReference>
<comment type="function">
    <text evidence="3">Nucleoside triphosphate pyrophosphatase that hydrolyzes dTTP and UTP. May have a dual role in cell division arrest and in preventing the incorporation of modified nucleotides into cellular nucleic acids.</text>
</comment>
<keyword evidence="5" id="KW-1185">Reference proteome</keyword>
<evidence type="ECO:0000256" key="3">
    <source>
        <dbReference type="HAMAP-Rule" id="MF_00528"/>
    </source>
</evidence>
<keyword evidence="2 3" id="KW-0378">Hydrolase</keyword>
<name>A0ABY4CIC0_9BACL</name>
<comment type="catalytic activity">
    <reaction evidence="3">
        <text>UTP + H2O = UMP + diphosphate + H(+)</text>
        <dbReference type="Rhea" id="RHEA:29395"/>
        <dbReference type="ChEBI" id="CHEBI:15377"/>
        <dbReference type="ChEBI" id="CHEBI:15378"/>
        <dbReference type="ChEBI" id="CHEBI:33019"/>
        <dbReference type="ChEBI" id="CHEBI:46398"/>
        <dbReference type="ChEBI" id="CHEBI:57865"/>
        <dbReference type="EC" id="3.6.1.9"/>
    </reaction>
</comment>
<proteinExistence type="inferred from homology"/>
<comment type="subcellular location">
    <subcellularLocation>
        <location evidence="3">Cytoplasm</location>
    </subcellularLocation>
</comment>
<protein>
    <recommendedName>
        <fullName evidence="3">dTTP/UTP pyrophosphatase</fullName>
        <shortName evidence="3">dTTPase/UTPase</shortName>
        <ecNumber evidence="3">3.6.1.9</ecNumber>
    </recommendedName>
    <alternativeName>
        <fullName evidence="3">Nucleoside triphosphate pyrophosphatase</fullName>
    </alternativeName>
    <alternativeName>
        <fullName evidence="3">Nucleotide pyrophosphatase</fullName>
        <shortName evidence="3">Nucleotide PPase</shortName>
    </alternativeName>
</protein>
<dbReference type="PIRSF" id="PIRSF006305">
    <property type="entry name" value="Maf"/>
    <property type="match status" value="1"/>
</dbReference>
<dbReference type="PANTHER" id="PTHR43213:SF5">
    <property type="entry name" value="BIFUNCTIONAL DTTP_UTP PYROPHOSPHATASE_METHYLTRANSFERASE PROTEIN-RELATED"/>
    <property type="match status" value="1"/>
</dbReference>
<comment type="cofactor">
    <cofactor evidence="1 3">
        <name>a divalent metal cation</name>
        <dbReference type="ChEBI" id="CHEBI:60240"/>
    </cofactor>
</comment>
<dbReference type="Gene3D" id="3.90.950.10">
    <property type="match status" value="1"/>
</dbReference>
<dbReference type="EMBL" id="CP089291">
    <property type="protein sequence ID" value="UOF90158.1"/>
    <property type="molecule type" value="Genomic_DNA"/>
</dbReference>
<sequence length="205" mass="22218">MTIDSKNGSRRIILASGSPRRRELLEQLGLSFDVITSDVAEQFDPEMPPAEVVQFLADKKGAAVANSIKHGLVIAADTIVVIDEQILGKPDSVSSAKQMLRRLAGRTHTVYSGIAVIDAETMNKKISYRSTVVHMRELSDEEIDVYVESGEPMDKAGAYAIQGIGSTLVTSVEGCYFTVVGLPMSLLAELLWEFGVNVLAVHKPV</sequence>
<feature type="site" description="Important for substrate specificity" evidence="3">
    <location>
        <position position="20"/>
    </location>
</feature>
<dbReference type="SUPFAM" id="SSF52972">
    <property type="entry name" value="ITPase-like"/>
    <property type="match status" value="1"/>
</dbReference>
<accession>A0ABY4CIC0</accession>
<comment type="caution">
    <text evidence="3">Lacks conserved residue(s) required for the propagation of feature annotation.</text>
</comment>
<dbReference type="PANTHER" id="PTHR43213">
    <property type="entry name" value="BIFUNCTIONAL DTTP/UTP PYROPHOSPHATASE/METHYLTRANSFERASE PROTEIN-RELATED"/>
    <property type="match status" value="1"/>
</dbReference>
<comment type="similarity">
    <text evidence="3">Belongs to the Maf family. YhdE subfamily.</text>
</comment>
<organism evidence="4 5">
    <name type="scientific">Fodinisporobacter ferrooxydans</name>
    <dbReference type="NCBI Taxonomy" id="2901836"/>
    <lineage>
        <taxon>Bacteria</taxon>
        <taxon>Bacillati</taxon>
        <taxon>Bacillota</taxon>
        <taxon>Bacilli</taxon>
        <taxon>Bacillales</taxon>
        <taxon>Alicyclobacillaceae</taxon>
        <taxon>Fodinisporobacter</taxon>
    </lineage>
</organism>
<keyword evidence="3" id="KW-0963">Cytoplasm</keyword>
<gene>
    <name evidence="4" type="ORF">LSG31_20210</name>
</gene>
<evidence type="ECO:0000313" key="5">
    <source>
        <dbReference type="Proteomes" id="UP000830167"/>
    </source>
</evidence>
<dbReference type="NCBIfam" id="TIGR00172">
    <property type="entry name" value="maf"/>
    <property type="match status" value="1"/>
</dbReference>
<evidence type="ECO:0000256" key="1">
    <source>
        <dbReference type="ARBA" id="ARBA00001968"/>
    </source>
</evidence>
<feature type="active site" description="Proton acceptor" evidence="3">
    <location>
        <position position="77"/>
    </location>
</feature>
<feature type="site" description="Important for substrate specificity" evidence="3">
    <location>
        <position position="162"/>
    </location>
</feature>
<feature type="site" description="Important for substrate specificity" evidence="3">
    <location>
        <position position="78"/>
    </location>
</feature>
<dbReference type="InterPro" id="IPR003697">
    <property type="entry name" value="Maf-like"/>
</dbReference>
<comment type="catalytic activity">
    <reaction evidence="3">
        <text>dTTP + H2O = dTMP + diphosphate + H(+)</text>
        <dbReference type="Rhea" id="RHEA:28534"/>
        <dbReference type="ChEBI" id="CHEBI:15377"/>
        <dbReference type="ChEBI" id="CHEBI:15378"/>
        <dbReference type="ChEBI" id="CHEBI:33019"/>
        <dbReference type="ChEBI" id="CHEBI:37568"/>
        <dbReference type="ChEBI" id="CHEBI:63528"/>
        <dbReference type="EC" id="3.6.1.9"/>
    </reaction>
</comment>
<dbReference type="RefSeq" id="WP_347436850.1">
    <property type="nucleotide sequence ID" value="NZ_CP089291.1"/>
</dbReference>
<dbReference type="Proteomes" id="UP000830167">
    <property type="component" value="Chromosome"/>
</dbReference>
<reference evidence="4" key="1">
    <citation type="submission" date="2021-12" db="EMBL/GenBank/DDBJ databases">
        <title>Alicyclobacillaceae gen. nov., sp. nov., isolated from chalcocite enrichment system.</title>
        <authorList>
            <person name="Jiang Z."/>
        </authorList>
    </citation>
    <scope>NUCLEOTIDE SEQUENCE</scope>
    <source>
        <strain evidence="4">MYW30-H2</strain>
    </source>
</reference>
<dbReference type="HAMAP" id="MF_00528">
    <property type="entry name" value="Maf"/>
    <property type="match status" value="1"/>
</dbReference>
<evidence type="ECO:0000313" key="4">
    <source>
        <dbReference type="EMBL" id="UOF90158.1"/>
    </source>
</evidence>
<dbReference type="Pfam" id="PF02545">
    <property type="entry name" value="Maf"/>
    <property type="match status" value="1"/>
</dbReference>
<dbReference type="EC" id="3.6.1.9" evidence="3"/>
<evidence type="ECO:0000256" key="2">
    <source>
        <dbReference type="ARBA" id="ARBA00022801"/>
    </source>
</evidence>
<keyword evidence="3" id="KW-0546">Nucleotide metabolism</keyword>
<dbReference type="CDD" id="cd00555">
    <property type="entry name" value="Maf"/>
    <property type="match status" value="1"/>
</dbReference>